<dbReference type="EMBL" id="BEXD01002369">
    <property type="protein sequence ID" value="GBB98067.1"/>
    <property type="molecule type" value="Genomic_DNA"/>
</dbReference>
<dbReference type="Pfam" id="PF07714">
    <property type="entry name" value="PK_Tyr_Ser-Thr"/>
    <property type="match status" value="1"/>
</dbReference>
<dbReference type="PRINTS" id="PR00109">
    <property type="entry name" value="TYRKINASE"/>
</dbReference>
<dbReference type="PROSITE" id="PS50011">
    <property type="entry name" value="PROTEIN_KINASE_DOM"/>
    <property type="match status" value="1"/>
</dbReference>
<dbReference type="PANTHER" id="PTHR44329:SF288">
    <property type="entry name" value="MITOGEN-ACTIVATED PROTEIN KINASE KINASE KINASE 20"/>
    <property type="match status" value="1"/>
</dbReference>
<evidence type="ECO:0000313" key="6">
    <source>
        <dbReference type="EMBL" id="GBB98067.1"/>
    </source>
</evidence>
<gene>
    <name evidence="6" type="ORF">RclHR1_03130008</name>
</gene>
<keyword evidence="2" id="KW-0547">Nucleotide-binding</keyword>
<evidence type="ECO:0000256" key="2">
    <source>
        <dbReference type="ARBA" id="ARBA00022741"/>
    </source>
</evidence>
<keyword evidence="4" id="KW-0067">ATP-binding</keyword>
<sequence>MSLHPYKINYFKQDFKNWTSGNNLIDKFIQDSQLSATNIREALEWIPYSRFVGIKYIAKGGFGKVYEAEWIDGPMYSTWNQTNQRWDRKNLYKNVALKSINNSKNITSEFINEIASHHKITKAEENSKQVIKFYGVTQDPKTKDYMMVLKYAGFGSLRSYLDKYYYRLNLLDKIGNLQRIADGIYYIHQNELIHRDLHTGNILKDLTDTFIADVGLCRPADYNVLEDTNKKIYGVLPYIAPEILRGQNYTKASDIYSFGIIMYEVISGLPPYHDVIHKKPLALSICQGLRPIFRIKVPQLILHLIKRCLDANPSNRPTANEIATIFDQWWFVECNEYRKNSSYETELIRQIKEVEEINNSLTTDSLTSTSLALSYETHPEAIYTSRLLDFNDLPEPKNSDDYYEQYDNISSMKYSESLQIDITKLKLNDSDEMEDVRE</sequence>
<dbReference type="GO" id="GO:0005524">
    <property type="term" value="F:ATP binding"/>
    <property type="evidence" value="ECO:0007669"/>
    <property type="project" value="UniProtKB-KW"/>
</dbReference>
<proteinExistence type="predicted"/>
<dbReference type="PANTHER" id="PTHR44329">
    <property type="entry name" value="SERINE/THREONINE-PROTEIN KINASE TNNI3K-RELATED"/>
    <property type="match status" value="1"/>
</dbReference>
<organism evidence="6 7">
    <name type="scientific">Rhizophagus clarus</name>
    <dbReference type="NCBI Taxonomy" id="94130"/>
    <lineage>
        <taxon>Eukaryota</taxon>
        <taxon>Fungi</taxon>
        <taxon>Fungi incertae sedis</taxon>
        <taxon>Mucoromycota</taxon>
        <taxon>Glomeromycotina</taxon>
        <taxon>Glomeromycetes</taxon>
        <taxon>Glomerales</taxon>
        <taxon>Glomeraceae</taxon>
        <taxon>Rhizophagus</taxon>
    </lineage>
</organism>
<dbReference type="InterPro" id="IPR011009">
    <property type="entry name" value="Kinase-like_dom_sf"/>
</dbReference>
<reference evidence="6 7" key="1">
    <citation type="submission" date="2017-11" db="EMBL/GenBank/DDBJ databases">
        <title>The genome of Rhizophagus clarus HR1 reveals common genetic basis of auxotrophy among arbuscular mycorrhizal fungi.</title>
        <authorList>
            <person name="Kobayashi Y."/>
        </authorList>
    </citation>
    <scope>NUCLEOTIDE SEQUENCE [LARGE SCALE GENOMIC DNA]</scope>
    <source>
        <strain evidence="6 7">HR1</strain>
    </source>
</reference>
<evidence type="ECO:0000256" key="1">
    <source>
        <dbReference type="ARBA" id="ARBA00022679"/>
    </source>
</evidence>
<dbReference type="InterPro" id="IPR000719">
    <property type="entry name" value="Prot_kinase_dom"/>
</dbReference>
<protein>
    <recommendedName>
        <fullName evidence="5">Protein kinase domain-containing protein</fullName>
    </recommendedName>
</protein>
<dbReference type="Gene3D" id="1.10.510.10">
    <property type="entry name" value="Transferase(Phosphotransferase) domain 1"/>
    <property type="match status" value="1"/>
</dbReference>
<dbReference type="InterPro" id="IPR001245">
    <property type="entry name" value="Ser-Thr/Tyr_kinase_cat_dom"/>
</dbReference>
<comment type="caution">
    <text evidence="6">The sequence shown here is derived from an EMBL/GenBank/DDBJ whole genome shotgun (WGS) entry which is preliminary data.</text>
</comment>
<accession>A0A2Z6R6N5</accession>
<keyword evidence="3" id="KW-0418">Kinase</keyword>
<dbReference type="InterPro" id="IPR051681">
    <property type="entry name" value="Ser/Thr_Kinases-Pseudokinases"/>
</dbReference>
<dbReference type="GO" id="GO:0004674">
    <property type="term" value="F:protein serine/threonine kinase activity"/>
    <property type="evidence" value="ECO:0007669"/>
    <property type="project" value="TreeGrafter"/>
</dbReference>
<evidence type="ECO:0000313" key="7">
    <source>
        <dbReference type="Proteomes" id="UP000247702"/>
    </source>
</evidence>
<dbReference type="SUPFAM" id="SSF56112">
    <property type="entry name" value="Protein kinase-like (PK-like)"/>
    <property type="match status" value="1"/>
</dbReference>
<feature type="domain" description="Protein kinase" evidence="5">
    <location>
        <begin position="51"/>
        <end position="331"/>
    </location>
</feature>
<dbReference type="Proteomes" id="UP000247702">
    <property type="component" value="Unassembled WGS sequence"/>
</dbReference>
<dbReference type="AlphaFoldDB" id="A0A2Z6R6N5"/>
<keyword evidence="7" id="KW-1185">Reference proteome</keyword>
<evidence type="ECO:0000256" key="4">
    <source>
        <dbReference type="ARBA" id="ARBA00022840"/>
    </source>
</evidence>
<keyword evidence="1" id="KW-0808">Transferase</keyword>
<evidence type="ECO:0000259" key="5">
    <source>
        <dbReference type="PROSITE" id="PS50011"/>
    </source>
</evidence>
<name>A0A2Z6R6N5_9GLOM</name>
<evidence type="ECO:0000256" key="3">
    <source>
        <dbReference type="ARBA" id="ARBA00022777"/>
    </source>
</evidence>